<keyword evidence="1" id="KW-0732">Signal</keyword>
<sequence>MKRIAFLLILLLSKSVFCQTTFVVDNFSKDYYGKLYIADTTEVSSKGWVAIFDKKTKKQLIKINSDELTFTLHKGKVLANIKKLPYGEHSQILYEDYNFDGVKDFAIMDGQNSCYHGPSFQIYLATNKGFKQNPEYTELAHGYCGMFDIDHKTKTISTMTKSGCCWHEYSEFKVKDNKPYPIKIVEEGLSPTGITWDIEEQNLIKGKMVLSKYQLLALEVDKDNLLLSFEFENKKKMKIFKTEYILYYVFTDSEGKIELLFNDTFKYSNRENSLSFTIRNTEYIIYDHKIIAKTPNNTYEMKAVNNTKFGTLTKLKNLKIENVIF</sequence>
<evidence type="ECO:0008006" key="4">
    <source>
        <dbReference type="Google" id="ProtNLM"/>
    </source>
</evidence>
<organism evidence="2 3">
    <name type="scientific">Flavobacterium fontis</name>
    <dbReference type="NCBI Taxonomy" id="1124188"/>
    <lineage>
        <taxon>Bacteria</taxon>
        <taxon>Pseudomonadati</taxon>
        <taxon>Bacteroidota</taxon>
        <taxon>Flavobacteriia</taxon>
        <taxon>Flavobacteriales</taxon>
        <taxon>Flavobacteriaceae</taxon>
        <taxon>Flavobacterium</taxon>
    </lineage>
</organism>
<gene>
    <name evidence="2" type="ORF">SAMN05444377_11726</name>
</gene>
<name>A0A1M5E170_9FLAO</name>
<proteinExistence type="predicted"/>
<dbReference type="OrthoDB" id="5993839at2"/>
<feature type="signal peptide" evidence="1">
    <location>
        <begin position="1"/>
        <end position="18"/>
    </location>
</feature>
<dbReference type="AlphaFoldDB" id="A0A1M5E170"/>
<dbReference type="EMBL" id="FQVQ01000017">
    <property type="protein sequence ID" value="SHF72997.1"/>
    <property type="molecule type" value="Genomic_DNA"/>
</dbReference>
<evidence type="ECO:0000313" key="2">
    <source>
        <dbReference type="EMBL" id="SHF72997.1"/>
    </source>
</evidence>
<dbReference type="InterPro" id="IPR058087">
    <property type="entry name" value="XAC2610_dom"/>
</dbReference>
<reference evidence="2 3" key="1">
    <citation type="submission" date="2016-11" db="EMBL/GenBank/DDBJ databases">
        <authorList>
            <person name="Jaros S."/>
            <person name="Januszkiewicz K."/>
            <person name="Wedrychowicz H."/>
        </authorList>
    </citation>
    <scope>NUCLEOTIDE SEQUENCE [LARGE SCALE GENOMIC DNA]</scope>
    <source>
        <strain evidence="2 3">DSM 25660</strain>
    </source>
</reference>
<dbReference type="Proteomes" id="UP000184147">
    <property type="component" value="Unassembled WGS sequence"/>
</dbReference>
<accession>A0A1M5E170</accession>
<dbReference type="STRING" id="1124188.SAMN05444377_11726"/>
<feature type="chain" id="PRO_5012974155" description="VCBS repeat-containing protein" evidence="1">
    <location>
        <begin position="19"/>
        <end position="325"/>
    </location>
</feature>
<dbReference type="NCBIfam" id="NF047539">
    <property type="entry name" value="XAC2610_fam"/>
    <property type="match status" value="1"/>
</dbReference>
<keyword evidence="3" id="KW-1185">Reference proteome</keyword>
<dbReference type="RefSeq" id="WP_073364966.1">
    <property type="nucleotide sequence ID" value="NZ_FQVQ01000017.1"/>
</dbReference>
<evidence type="ECO:0000256" key="1">
    <source>
        <dbReference type="SAM" id="SignalP"/>
    </source>
</evidence>
<protein>
    <recommendedName>
        <fullName evidence="4">VCBS repeat-containing protein</fullName>
    </recommendedName>
</protein>
<evidence type="ECO:0000313" key="3">
    <source>
        <dbReference type="Proteomes" id="UP000184147"/>
    </source>
</evidence>